<dbReference type="SUPFAM" id="SSF160387">
    <property type="entry name" value="NosL/MerB-like"/>
    <property type="match status" value="1"/>
</dbReference>
<dbReference type="EMBL" id="SDHZ01000002">
    <property type="protein sequence ID" value="RXK83997.1"/>
    <property type="molecule type" value="Genomic_DNA"/>
</dbReference>
<name>A0A4Q1D8F2_9BACT</name>
<dbReference type="AlphaFoldDB" id="A0A4Q1D8F2"/>
<reference evidence="2 3" key="1">
    <citation type="submission" date="2019-01" db="EMBL/GenBank/DDBJ databases">
        <title>Filimonas sp. strain TTM-71.</title>
        <authorList>
            <person name="Chen W.-M."/>
        </authorList>
    </citation>
    <scope>NUCLEOTIDE SEQUENCE [LARGE SCALE GENOMIC DNA]</scope>
    <source>
        <strain evidence="2 3">TTM-71</strain>
    </source>
</reference>
<evidence type="ECO:0000256" key="1">
    <source>
        <dbReference type="SAM" id="Phobius"/>
    </source>
</evidence>
<feature type="transmembrane region" description="Helical" evidence="1">
    <location>
        <begin position="199"/>
        <end position="218"/>
    </location>
</feature>
<dbReference type="InterPro" id="IPR008719">
    <property type="entry name" value="N2O_reductase_NosL"/>
</dbReference>
<dbReference type="Proteomes" id="UP000290545">
    <property type="component" value="Unassembled WGS sequence"/>
</dbReference>
<evidence type="ECO:0000313" key="2">
    <source>
        <dbReference type="EMBL" id="RXK83997.1"/>
    </source>
</evidence>
<keyword evidence="1" id="KW-0812">Transmembrane</keyword>
<dbReference type="PANTHER" id="PTHR41247:SF1">
    <property type="entry name" value="HTH-TYPE TRANSCRIPTIONAL REPRESSOR YCNK"/>
    <property type="match status" value="1"/>
</dbReference>
<dbReference type="Gene3D" id="3.30.70.2050">
    <property type="match status" value="1"/>
</dbReference>
<sequence length="351" mass="38851">MNTKALPRISTIFILLAAVCLAISLFVPIWQIELNAPQYPEGLALQIWASKIAGDVDIINGLNHYIGMKTLHTKDFIEFTILPYIISAYVVLFLVVAWRRTKKLLNIACAAFILFGVVAMVDFWIWEYNYGHNLDPNAAIKVPGMAYQPPLIGFKQLLNFGAYSIPHIGGWLFVAAGILLLAAMVVARPASKPKLPKNIVAILTLIVVTALSSCGTKGPERVNLNKDACEYCRMTISDGRFAGEIITKKGRVHKFDDIACLLNFEKAQEQSSVKARYVSDFLKNDELIQAAPAWYVATSGIKSPMNGNVAAFASKEAAEAHAAQWKATVETWEQLAHKMNHPHDNPESHHH</sequence>
<keyword evidence="1" id="KW-1133">Transmembrane helix</keyword>
<feature type="transmembrane region" description="Helical" evidence="1">
    <location>
        <begin position="12"/>
        <end position="32"/>
    </location>
</feature>
<keyword evidence="1" id="KW-0472">Membrane</keyword>
<accession>A0A4Q1D8F2</accession>
<organism evidence="2 3">
    <name type="scientific">Filimonas effusa</name>
    <dbReference type="NCBI Taxonomy" id="2508721"/>
    <lineage>
        <taxon>Bacteria</taxon>
        <taxon>Pseudomonadati</taxon>
        <taxon>Bacteroidota</taxon>
        <taxon>Chitinophagia</taxon>
        <taxon>Chitinophagales</taxon>
        <taxon>Chitinophagaceae</taxon>
        <taxon>Filimonas</taxon>
    </lineage>
</organism>
<gene>
    <name evidence="2" type="ORF">ESB13_17065</name>
</gene>
<evidence type="ECO:0008006" key="4">
    <source>
        <dbReference type="Google" id="ProtNLM"/>
    </source>
</evidence>
<feature type="transmembrane region" description="Helical" evidence="1">
    <location>
        <begin position="168"/>
        <end position="187"/>
    </location>
</feature>
<feature type="transmembrane region" description="Helical" evidence="1">
    <location>
        <begin position="104"/>
        <end position="126"/>
    </location>
</feature>
<dbReference type="PANTHER" id="PTHR41247">
    <property type="entry name" value="HTH-TYPE TRANSCRIPTIONAL REPRESSOR YCNK"/>
    <property type="match status" value="1"/>
</dbReference>
<comment type="caution">
    <text evidence="2">The sequence shown here is derived from an EMBL/GenBank/DDBJ whole genome shotgun (WGS) entry which is preliminary data.</text>
</comment>
<protein>
    <recommendedName>
        <fullName evidence="4">Copper chaperone NosL</fullName>
    </recommendedName>
</protein>
<evidence type="ECO:0000313" key="3">
    <source>
        <dbReference type="Proteomes" id="UP000290545"/>
    </source>
</evidence>
<dbReference type="OrthoDB" id="9809859at2"/>
<proteinExistence type="predicted"/>
<dbReference type="Pfam" id="PF05573">
    <property type="entry name" value="NosL"/>
    <property type="match status" value="1"/>
</dbReference>
<feature type="transmembrane region" description="Helical" evidence="1">
    <location>
        <begin position="76"/>
        <end position="97"/>
    </location>
</feature>
<keyword evidence="3" id="KW-1185">Reference proteome</keyword>